<dbReference type="PANTHER" id="PTHR43133">
    <property type="entry name" value="RNA POLYMERASE ECF-TYPE SIGMA FACTO"/>
    <property type="match status" value="1"/>
</dbReference>
<dbReference type="Gene3D" id="1.10.1740.10">
    <property type="match status" value="1"/>
</dbReference>
<comment type="similarity">
    <text evidence="1 6">Belongs to the sigma-70 factor family. ECF subfamily.</text>
</comment>
<name>A0A315Z8T9_SEDFL</name>
<dbReference type="InterPro" id="IPR014284">
    <property type="entry name" value="RNA_pol_sigma-70_dom"/>
</dbReference>
<keyword evidence="5 6" id="KW-0804">Transcription</keyword>
<feature type="domain" description="RNA polymerase sigma-70 region 2" evidence="7">
    <location>
        <begin position="34"/>
        <end position="101"/>
    </location>
</feature>
<keyword evidence="4 6" id="KW-0238">DNA-binding</keyword>
<organism evidence="9 10">
    <name type="scientific">Sediminitomix flava</name>
    <dbReference type="NCBI Taxonomy" id="379075"/>
    <lineage>
        <taxon>Bacteria</taxon>
        <taxon>Pseudomonadati</taxon>
        <taxon>Bacteroidota</taxon>
        <taxon>Cytophagia</taxon>
        <taxon>Cytophagales</taxon>
        <taxon>Flammeovirgaceae</taxon>
        <taxon>Sediminitomix</taxon>
    </lineage>
</organism>
<evidence type="ECO:0000256" key="3">
    <source>
        <dbReference type="ARBA" id="ARBA00023082"/>
    </source>
</evidence>
<protein>
    <recommendedName>
        <fullName evidence="6">RNA polymerase sigma factor</fullName>
    </recommendedName>
</protein>
<dbReference type="InterPro" id="IPR000838">
    <property type="entry name" value="RNA_pol_sigma70_ECF_CS"/>
</dbReference>
<dbReference type="CDD" id="cd06171">
    <property type="entry name" value="Sigma70_r4"/>
    <property type="match status" value="1"/>
</dbReference>
<comment type="caution">
    <text evidence="9">The sequence shown here is derived from an EMBL/GenBank/DDBJ whole genome shotgun (WGS) entry which is preliminary data.</text>
</comment>
<evidence type="ECO:0000256" key="6">
    <source>
        <dbReference type="RuleBase" id="RU000716"/>
    </source>
</evidence>
<proteinExistence type="inferred from homology"/>
<keyword evidence="2 6" id="KW-0805">Transcription regulation</keyword>
<evidence type="ECO:0000256" key="4">
    <source>
        <dbReference type="ARBA" id="ARBA00023125"/>
    </source>
</evidence>
<accession>A0A315Z8T9</accession>
<evidence type="ECO:0000256" key="1">
    <source>
        <dbReference type="ARBA" id="ARBA00010641"/>
    </source>
</evidence>
<dbReference type="InterPro" id="IPR013249">
    <property type="entry name" value="RNA_pol_sigma70_r4_t2"/>
</dbReference>
<feature type="domain" description="RNA polymerase sigma factor 70 region 4 type 2" evidence="8">
    <location>
        <begin position="131"/>
        <end position="183"/>
    </location>
</feature>
<dbReference type="SUPFAM" id="SSF88946">
    <property type="entry name" value="Sigma2 domain of RNA polymerase sigma factors"/>
    <property type="match status" value="1"/>
</dbReference>
<evidence type="ECO:0000313" key="9">
    <source>
        <dbReference type="EMBL" id="PWJ40859.1"/>
    </source>
</evidence>
<dbReference type="Pfam" id="PF04542">
    <property type="entry name" value="Sigma70_r2"/>
    <property type="match status" value="1"/>
</dbReference>
<dbReference type="Proteomes" id="UP000245535">
    <property type="component" value="Unassembled WGS sequence"/>
</dbReference>
<reference evidence="9 10" key="1">
    <citation type="submission" date="2018-03" db="EMBL/GenBank/DDBJ databases">
        <title>Genomic Encyclopedia of Archaeal and Bacterial Type Strains, Phase II (KMG-II): from individual species to whole genera.</title>
        <authorList>
            <person name="Goeker M."/>
        </authorList>
    </citation>
    <scope>NUCLEOTIDE SEQUENCE [LARGE SCALE GENOMIC DNA]</scope>
    <source>
        <strain evidence="9 10">DSM 28229</strain>
    </source>
</reference>
<dbReference type="Pfam" id="PF08281">
    <property type="entry name" value="Sigma70_r4_2"/>
    <property type="match status" value="1"/>
</dbReference>
<dbReference type="GO" id="GO:0006352">
    <property type="term" value="P:DNA-templated transcription initiation"/>
    <property type="evidence" value="ECO:0007669"/>
    <property type="project" value="InterPro"/>
</dbReference>
<keyword evidence="3 6" id="KW-0731">Sigma factor</keyword>
<dbReference type="SUPFAM" id="SSF88659">
    <property type="entry name" value="Sigma3 and sigma4 domains of RNA polymerase sigma factors"/>
    <property type="match status" value="1"/>
</dbReference>
<evidence type="ECO:0000259" key="7">
    <source>
        <dbReference type="Pfam" id="PF04542"/>
    </source>
</evidence>
<dbReference type="InterPro" id="IPR039425">
    <property type="entry name" value="RNA_pol_sigma-70-like"/>
</dbReference>
<evidence type="ECO:0000313" key="10">
    <source>
        <dbReference type="Proteomes" id="UP000245535"/>
    </source>
</evidence>
<keyword evidence="10" id="KW-1185">Reference proteome</keyword>
<dbReference type="AlphaFoldDB" id="A0A315Z8T9"/>
<evidence type="ECO:0000259" key="8">
    <source>
        <dbReference type="Pfam" id="PF08281"/>
    </source>
</evidence>
<dbReference type="GO" id="GO:0016987">
    <property type="term" value="F:sigma factor activity"/>
    <property type="evidence" value="ECO:0007669"/>
    <property type="project" value="UniProtKB-KW"/>
</dbReference>
<dbReference type="InterPro" id="IPR013324">
    <property type="entry name" value="RNA_pol_sigma_r3/r4-like"/>
</dbReference>
<dbReference type="InterPro" id="IPR007627">
    <property type="entry name" value="RNA_pol_sigma70_r2"/>
</dbReference>
<gene>
    <name evidence="9" type="ORF">BC781_104119</name>
</gene>
<dbReference type="NCBIfam" id="TIGR02937">
    <property type="entry name" value="sigma70-ECF"/>
    <property type="match status" value="1"/>
</dbReference>
<dbReference type="InterPro" id="IPR013325">
    <property type="entry name" value="RNA_pol_sigma_r2"/>
</dbReference>
<dbReference type="PANTHER" id="PTHR43133:SF51">
    <property type="entry name" value="RNA POLYMERASE SIGMA FACTOR"/>
    <property type="match status" value="1"/>
</dbReference>
<dbReference type="PROSITE" id="PS01063">
    <property type="entry name" value="SIGMA70_ECF"/>
    <property type="match status" value="1"/>
</dbReference>
<dbReference type="Gene3D" id="1.10.10.10">
    <property type="entry name" value="Winged helix-like DNA-binding domain superfamily/Winged helix DNA-binding domain"/>
    <property type="match status" value="1"/>
</dbReference>
<dbReference type="InterPro" id="IPR036388">
    <property type="entry name" value="WH-like_DNA-bd_sf"/>
</dbReference>
<dbReference type="EMBL" id="QGDO01000004">
    <property type="protein sequence ID" value="PWJ40859.1"/>
    <property type="molecule type" value="Genomic_DNA"/>
</dbReference>
<sequence length="194" mass="22766">MSQSPIFYSMQNADEAIIAKFKRPNEKEAAFRLLMENYQERVYFLCRKMVITHEDADDLTQDTFVKAWKSLDRFEGKAKLFTWLYRIAVNVCLDFLEKKKKRFFLPIHDVTAELSLKVEQSADLSGDEIQQQLLKAILTLPEKQRVVFQLKYFEELSYKEMSEVLETSEGALKASYHHAVKKIEKQLKENSIAL</sequence>
<evidence type="ECO:0000256" key="2">
    <source>
        <dbReference type="ARBA" id="ARBA00023015"/>
    </source>
</evidence>
<dbReference type="GO" id="GO:0003677">
    <property type="term" value="F:DNA binding"/>
    <property type="evidence" value="ECO:0007669"/>
    <property type="project" value="UniProtKB-KW"/>
</dbReference>
<evidence type="ECO:0000256" key="5">
    <source>
        <dbReference type="ARBA" id="ARBA00023163"/>
    </source>
</evidence>